<feature type="region of interest" description="Disordered" evidence="1">
    <location>
        <begin position="70"/>
        <end position="123"/>
    </location>
</feature>
<comment type="caution">
    <text evidence="2">The sequence shown here is derived from an EMBL/GenBank/DDBJ whole genome shotgun (WGS) entry which is preliminary data.</text>
</comment>
<evidence type="ECO:0000256" key="1">
    <source>
        <dbReference type="SAM" id="MobiDB-lite"/>
    </source>
</evidence>
<organism evidence="2">
    <name type="scientific">marine sediment metagenome</name>
    <dbReference type="NCBI Taxonomy" id="412755"/>
    <lineage>
        <taxon>unclassified sequences</taxon>
        <taxon>metagenomes</taxon>
        <taxon>ecological metagenomes</taxon>
    </lineage>
</organism>
<reference evidence="2" key="1">
    <citation type="journal article" date="2015" name="Nature">
        <title>Complex archaea that bridge the gap between prokaryotes and eukaryotes.</title>
        <authorList>
            <person name="Spang A."/>
            <person name="Saw J.H."/>
            <person name="Jorgensen S.L."/>
            <person name="Zaremba-Niedzwiedzka K."/>
            <person name="Martijn J."/>
            <person name="Lind A.E."/>
            <person name="van Eijk R."/>
            <person name="Schleper C."/>
            <person name="Guy L."/>
            <person name="Ettema T.J."/>
        </authorList>
    </citation>
    <scope>NUCLEOTIDE SEQUENCE</scope>
</reference>
<dbReference type="EMBL" id="LAZR01002720">
    <property type="protein sequence ID" value="KKN26410.1"/>
    <property type="molecule type" value="Genomic_DNA"/>
</dbReference>
<feature type="compositionally biased region" description="Basic residues" evidence="1">
    <location>
        <begin position="111"/>
        <end position="123"/>
    </location>
</feature>
<evidence type="ECO:0000313" key="2">
    <source>
        <dbReference type="EMBL" id="KKN26410.1"/>
    </source>
</evidence>
<protein>
    <submittedName>
        <fullName evidence="2">Uncharacterized protein</fullName>
    </submittedName>
</protein>
<accession>A0A0F9P3L7</accession>
<dbReference type="AlphaFoldDB" id="A0A0F9P3L7"/>
<sequence>MLVVVYLNRGPPSQVDGFRAGAERSVKGALHLRPNSLATITRDEWDHIQQKYPLLAPRLRLVREVAVETVSKEAEKPLEASTPSRTGVAAEGTSGPEGERKEPPWEPGSGARRRSKKKRGDSD</sequence>
<proteinExistence type="predicted"/>
<gene>
    <name evidence="2" type="ORF">LCGC14_0874880</name>
</gene>
<name>A0A0F9P3L7_9ZZZZ</name>